<sequence length="85" mass="10010">MELRLFKHFWNRSNFKTECTRLSLDLVPQTYRIYVKAGLFKDIDAARSELGDKALLASAKALVNTVYRLIVEEGLLERHREIRDR</sequence>
<dbReference type="Proteomes" id="UP000219743">
    <property type="component" value="Unassembled WGS sequence"/>
</dbReference>
<protein>
    <submittedName>
        <fullName evidence="1">Uncharacterized protein</fullName>
    </submittedName>
</protein>
<dbReference type="EMBL" id="NTRC01000035">
    <property type="protein sequence ID" value="PFD16418.1"/>
    <property type="molecule type" value="Genomic_DNA"/>
</dbReference>
<dbReference type="AlphaFoldDB" id="A0A9X6VG26"/>
<organism evidence="1 2">
    <name type="scientific">Bacillus cereus</name>
    <dbReference type="NCBI Taxonomy" id="1396"/>
    <lineage>
        <taxon>Bacteria</taxon>
        <taxon>Bacillati</taxon>
        <taxon>Bacillota</taxon>
        <taxon>Bacilli</taxon>
        <taxon>Bacillales</taxon>
        <taxon>Bacillaceae</taxon>
        <taxon>Bacillus</taxon>
        <taxon>Bacillus cereus group</taxon>
    </lineage>
</organism>
<gene>
    <name evidence="1" type="ORF">CN263_26865</name>
</gene>
<comment type="caution">
    <text evidence="1">The sequence shown here is derived from an EMBL/GenBank/DDBJ whole genome shotgun (WGS) entry which is preliminary data.</text>
</comment>
<evidence type="ECO:0000313" key="1">
    <source>
        <dbReference type="EMBL" id="PFD16418.1"/>
    </source>
</evidence>
<name>A0A9X6VG26_BACCE</name>
<proteinExistence type="predicted"/>
<accession>A0A9X6VG26</accession>
<reference evidence="1 2" key="1">
    <citation type="submission" date="2017-09" db="EMBL/GenBank/DDBJ databases">
        <title>Large-scale bioinformatics analysis of Bacillus genomes uncovers conserved roles of natural products in bacterial physiology.</title>
        <authorList>
            <consortium name="Agbiome Team Llc"/>
            <person name="Bleich R.M."/>
            <person name="Kirk G.J."/>
            <person name="Santa Maria K.C."/>
            <person name="Allen S.E."/>
            <person name="Farag S."/>
            <person name="Shank E.A."/>
            <person name="Bowers A."/>
        </authorList>
    </citation>
    <scope>NUCLEOTIDE SEQUENCE [LARGE SCALE GENOMIC DNA]</scope>
    <source>
        <strain evidence="1 2">AFS024404</strain>
    </source>
</reference>
<evidence type="ECO:0000313" key="2">
    <source>
        <dbReference type="Proteomes" id="UP000219743"/>
    </source>
</evidence>